<keyword evidence="1" id="KW-0472">Membrane</keyword>
<evidence type="ECO:0000256" key="1">
    <source>
        <dbReference type="SAM" id="Phobius"/>
    </source>
</evidence>
<dbReference type="AlphaFoldDB" id="A0A9X9WST1"/>
<dbReference type="RefSeq" id="WP_211860583.1">
    <property type="nucleotide sequence ID" value="NZ_JAAEDM010000005.1"/>
</dbReference>
<comment type="caution">
    <text evidence="2">The sequence shown here is derived from an EMBL/GenBank/DDBJ whole genome shotgun (WGS) entry which is preliminary data.</text>
</comment>
<feature type="transmembrane region" description="Helical" evidence="1">
    <location>
        <begin position="79"/>
        <end position="96"/>
    </location>
</feature>
<feature type="transmembrane region" description="Helical" evidence="1">
    <location>
        <begin position="49"/>
        <end position="67"/>
    </location>
</feature>
<protein>
    <submittedName>
        <fullName evidence="2">Uncharacterized protein</fullName>
    </submittedName>
</protein>
<name>A0A9X9WST1_9PROT</name>
<reference evidence="2" key="1">
    <citation type="submission" date="2020-01" db="EMBL/GenBank/DDBJ databases">
        <authorList>
            <person name="Rat A."/>
        </authorList>
    </citation>
    <scope>NUCLEOTIDE SEQUENCE</scope>
    <source>
        <strain evidence="2">LMG 31231</strain>
    </source>
</reference>
<accession>A0A9X9WST1</accession>
<keyword evidence="1" id="KW-1133">Transmembrane helix</keyword>
<keyword evidence="3" id="KW-1185">Reference proteome</keyword>
<dbReference type="EMBL" id="JAAEDM010000005">
    <property type="protein sequence ID" value="MBR0670210.1"/>
    <property type="molecule type" value="Genomic_DNA"/>
</dbReference>
<evidence type="ECO:0000313" key="2">
    <source>
        <dbReference type="EMBL" id="MBR0670210.1"/>
    </source>
</evidence>
<sequence>MADARGSEPNQAEGVAPAKSGPVMVDAAAWGAGDEAALRDDLAVRRSKLLVPMGLAGLFALFGPMAGCGQLARGDWLEGLGTLALSAVAIPAFFWFRSGRERLKEERSKPDPMPPAA</sequence>
<evidence type="ECO:0000313" key="3">
    <source>
        <dbReference type="Proteomes" id="UP001138751"/>
    </source>
</evidence>
<keyword evidence="1" id="KW-0812">Transmembrane</keyword>
<organism evidence="2 3">
    <name type="scientific">Neoroseomonas soli</name>
    <dbReference type="NCBI Taxonomy" id="1081025"/>
    <lineage>
        <taxon>Bacteria</taxon>
        <taxon>Pseudomonadati</taxon>
        <taxon>Pseudomonadota</taxon>
        <taxon>Alphaproteobacteria</taxon>
        <taxon>Acetobacterales</taxon>
        <taxon>Acetobacteraceae</taxon>
        <taxon>Neoroseomonas</taxon>
    </lineage>
</organism>
<dbReference type="Proteomes" id="UP001138751">
    <property type="component" value="Unassembled WGS sequence"/>
</dbReference>
<proteinExistence type="predicted"/>
<reference evidence="2" key="2">
    <citation type="journal article" date="2021" name="Syst. Appl. Microbiol.">
        <title>Roseomonas hellenica sp. nov., isolated from roots of wild-growing Alkanna tinctoria.</title>
        <authorList>
            <person name="Rat A."/>
            <person name="Naranjo H.D."/>
            <person name="Lebbe L."/>
            <person name="Cnockaert M."/>
            <person name="Krigas N."/>
            <person name="Grigoriadou K."/>
            <person name="Maloupa E."/>
            <person name="Willems A."/>
        </authorList>
    </citation>
    <scope>NUCLEOTIDE SEQUENCE</scope>
    <source>
        <strain evidence="2">LMG 31231</strain>
    </source>
</reference>
<gene>
    <name evidence="2" type="ORF">GXW76_03405</name>
</gene>